<organism evidence="2 3">
    <name type="scientific">Pleodorina starrii</name>
    <dbReference type="NCBI Taxonomy" id="330485"/>
    <lineage>
        <taxon>Eukaryota</taxon>
        <taxon>Viridiplantae</taxon>
        <taxon>Chlorophyta</taxon>
        <taxon>core chlorophytes</taxon>
        <taxon>Chlorophyceae</taxon>
        <taxon>CS clade</taxon>
        <taxon>Chlamydomonadales</taxon>
        <taxon>Volvocaceae</taxon>
        <taxon>Pleodorina</taxon>
    </lineage>
</organism>
<dbReference type="InterPro" id="IPR016181">
    <property type="entry name" value="Acyl_CoA_acyltransferase"/>
</dbReference>
<reference evidence="2 3" key="1">
    <citation type="journal article" date="2023" name="Commun. Biol.">
        <title>Reorganization of the ancestral sex-determining regions during the evolution of trioecy in Pleodorina starrii.</title>
        <authorList>
            <person name="Takahashi K."/>
            <person name="Suzuki S."/>
            <person name="Kawai-Toyooka H."/>
            <person name="Yamamoto K."/>
            <person name="Hamaji T."/>
            <person name="Ootsuki R."/>
            <person name="Yamaguchi H."/>
            <person name="Kawachi M."/>
            <person name="Higashiyama T."/>
            <person name="Nozaki H."/>
        </authorList>
    </citation>
    <scope>NUCLEOTIDE SEQUENCE [LARGE SCALE GENOMIC DNA]</scope>
    <source>
        <strain evidence="2 3">NIES-4479</strain>
    </source>
</reference>
<gene>
    <name evidence="2" type="primary">PLESTB004195</name>
    <name evidence="2" type="ORF">PLESTB_001974500</name>
</gene>
<sequence>MPPHEGMDFLAIPTLTGTVATLEPLAPEHAGELAEAVAEENLYQLWYTRLPAPEAMGAEITKRLAGHAAGHIVPWTIRAGDGRAVGMTTFLNIRAEHRRLEIGSTWIAPSAQGTGLNTEVKLLQLTHAFETLDCIAVEFRTHWHNHRSRAAIAALGAKQDGVLRNHDLWRDGTMRDVVVFSIINSEWPTVRLSLTEKLRTRTAA</sequence>
<evidence type="ECO:0000313" key="2">
    <source>
        <dbReference type="EMBL" id="GLC63041.1"/>
    </source>
</evidence>
<dbReference type="Pfam" id="PF13302">
    <property type="entry name" value="Acetyltransf_3"/>
    <property type="match status" value="1"/>
</dbReference>
<name>A0A9W6C2F3_9CHLO</name>
<evidence type="ECO:0000259" key="1">
    <source>
        <dbReference type="PROSITE" id="PS51186"/>
    </source>
</evidence>
<proteinExistence type="predicted"/>
<comment type="caution">
    <text evidence="2">The sequence shown here is derived from an EMBL/GenBank/DDBJ whole genome shotgun (WGS) entry which is preliminary data.</text>
</comment>
<dbReference type="PANTHER" id="PTHR43610:SF1">
    <property type="entry name" value="N-ACETYLTRANSFERASE DOMAIN-CONTAINING PROTEIN"/>
    <property type="match status" value="1"/>
</dbReference>
<evidence type="ECO:0000313" key="3">
    <source>
        <dbReference type="Proteomes" id="UP001165080"/>
    </source>
</evidence>
<dbReference type="GO" id="GO:0016747">
    <property type="term" value="F:acyltransferase activity, transferring groups other than amino-acyl groups"/>
    <property type="evidence" value="ECO:0007669"/>
    <property type="project" value="InterPro"/>
</dbReference>
<dbReference type="PANTHER" id="PTHR43610">
    <property type="entry name" value="BLL6696 PROTEIN"/>
    <property type="match status" value="1"/>
</dbReference>
<dbReference type="Gene3D" id="3.40.630.30">
    <property type="match status" value="1"/>
</dbReference>
<keyword evidence="3" id="KW-1185">Reference proteome</keyword>
<protein>
    <recommendedName>
        <fullName evidence="1">N-acetyltransferase domain-containing protein</fullName>
    </recommendedName>
</protein>
<dbReference type="InterPro" id="IPR000182">
    <property type="entry name" value="GNAT_dom"/>
</dbReference>
<dbReference type="EMBL" id="BRXU01000081">
    <property type="protein sequence ID" value="GLC63041.1"/>
    <property type="molecule type" value="Genomic_DNA"/>
</dbReference>
<dbReference type="Proteomes" id="UP001165080">
    <property type="component" value="Unassembled WGS sequence"/>
</dbReference>
<feature type="domain" description="N-acetyltransferase" evidence="1">
    <location>
        <begin position="20"/>
        <end position="179"/>
    </location>
</feature>
<dbReference type="SUPFAM" id="SSF55729">
    <property type="entry name" value="Acyl-CoA N-acyltransferases (Nat)"/>
    <property type="match status" value="1"/>
</dbReference>
<dbReference type="PROSITE" id="PS51186">
    <property type="entry name" value="GNAT"/>
    <property type="match status" value="1"/>
</dbReference>
<accession>A0A9W6C2F3</accession>
<dbReference type="AlphaFoldDB" id="A0A9W6C2F3"/>